<dbReference type="InterPro" id="IPR029039">
    <property type="entry name" value="Flavoprotein-like_sf"/>
</dbReference>
<name>A0A243W7W1_9BACT</name>
<reference evidence="2 3" key="1">
    <citation type="submission" date="2017-01" db="EMBL/GenBank/DDBJ databases">
        <title>A new Hymenobacter.</title>
        <authorList>
            <person name="Liang Y."/>
            <person name="Feng F."/>
        </authorList>
    </citation>
    <scope>NUCLEOTIDE SEQUENCE [LARGE SCALE GENOMIC DNA]</scope>
    <source>
        <strain evidence="2">MIMBbqt21</strain>
    </source>
</reference>
<dbReference type="SUPFAM" id="SSF52218">
    <property type="entry name" value="Flavoproteins"/>
    <property type="match status" value="1"/>
</dbReference>
<dbReference type="Gene3D" id="3.40.50.360">
    <property type="match status" value="1"/>
</dbReference>
<feature type="domain" description="NADPH-dependent FMN reductase-like" evidence="1">
    <location>
        <begin position="10"/>
        <end position="123"/>
    </location>
</feature>
<evidence type="ECO:0000313" key="3">
    <source>
        <dbReference type="Proteomes" id="UP000194873"/>
    </source>
</evidence>
<dbReference type="Proteomes" id="UP000194873">
    <property type="component" value="Unassembled WGS sequence"/>
</dbReference>
<comment type="caution">
    <text evidence="2">The sequence shown here is derived from an EMBL/GenBank/DDBJ whole genome shotgun (WGS) entry which is preliminary data.</text>
</comment>
<dbReference type="InterPro" id="IPR005025">
    <property type="entry name" value="FMN_Rdtase-like_dom"/>
</dbReference>
<evidence type="ECO:0000259" key="1">
    <source>
        <dbReference type="Pfam" id="PF03358"/>
    </source>
</evidence>
<dbReference type="RefSeq" id="WP_086597333.1">
    <property type="nucleotide sequence ID" value="NZ_MTSE01000045.1"/>
</dbReference>
<dbReference type="EMBL" id="MTSE01000045">
    <property type="protein sequence ID" value="OUJ68689.1"/>
    <property type="molecule type" value="Genomic_DNA"/>
</dbReference>
<dbReference type="AlphaFoldDB" id="A0A243W7W1"/>
<protein>
    <recommendedName>
        <fullName evidence="1">NADPH-dependent FMN reductase-like domain-containing protein</fullName>
    </recommendedName>
</protein>
<evidence type="ECO:0000313" key="2">
    <source>
        <dbReference type="EMBL" id="OUJ68689.1"/>
    </source>
</evidence>
<proteinExistence type="predicted"/>
<organism evidence="2 3">
    <name type="scientific">Hymenobacter crusticola</name>
    <dbReference type="NCBI Taxonomy" id="1770526"/>
    <lineage>
        <taxon>Bacteria</taxon>
        <taxon>Pseudomonadati</taxon>
        <taxon>Bacteroidota</taxon>
        <taxon>Cytophagia</taxon>
        <taxon>Cytophagales</taxon>
        <taxon>Hymenobacteraceae</taxon>
        <taxon>Hymenobacter</taxon>
    </lineage>
</organism>
<dbReference type="GO" id="GO:0016491">
    <property type="term" value="F:oxidoreductase activity"/>
    <property type="evidence" value="ECO:0007669"/>
    <property type="project" value="InterPro"/>
</dbReference>
<gene>
    <name evidence="2" type="ORF">BXP70_27575</name>
</gene>
<accession>A0A243W7W1</accession>
<dbReference type="OrthoDB" id="9805976at2"/>
<dbReference type="Pfam" id="PF03358">
    <property type="entry name" value="FMN_red"/>
    <property type="match status" value="1"/>
</dbReference>
<sequence>MAALVTSCPLVVLASARRGGDTEQFVHHVLARVPHRLVNLLDWSVAPYNYEQQYPATDCFLPLVNLVVQHTALVVATPVYWYSMSGSMKGFFDRFTDLLTSHKPLGRQLAGKPLFMLASGADPDLPEGFTVPFHQTAAYFDMPFVASLYRSTKRGFPQEEAQVFADKLLSLT</sequence>
<keyword evidence="3" id="KW-1185">Reference proteome</keyword>